<organism evidence="2 3">
    <name type="scientific">Kocuria palustris PEL</name>
    <dbReference type="NCBI Taxonomy" id="1236550"/>
    <lineage>
        <taxon>Bacteria</taxon>
        <taxon>Bacillati</taxon>
        <taxon>Actinomycetota</taxon>
        <taxon>Actinomycetes</taxon>
        <taxon>Micrococcales</taxon>
        <taxon>Micrococcaceae</taxon>
        <taxon>Kocuria</taxon>
    </lineage>
</organism>
<dbReference type="InterPro" id="IPR007436">
    <property type="entry name" value="DUF485"/>
</dbReference>
<dbReference type="AlphaFoldDB" id="M2YDU8"/>
<feature type="transmembrane region" description="Helical" evidence="1">
    <location>
        <begin position="68"/>
        <end position="92"/>
    </location>
</feature>
<dbReference type="Pfam" id="PF04341">
    <property type="entry name" value="DUF485"/>
    <property type="match status" value="1"/>
</dbReference>
<keyword evidence="1" id="KW-1133">Transmembrane helix</keyword>
<comment type="caution">
    <text evidence="2">The sequence shown here is derived from an EMBL/GenBank/DDBJ whole genome shotgun (WGS) entry which is preliminary data.</text>
</comment>
<evidence type="ECO:0000313" key="2">
    <source>
        <dbReference type="EMBL" id="EME36789.1"/>
    </source>
</evidence>
<name>M2YDU8_9MICC</name>
<reference evidence="2 3" key="1">
    <citation type="journal article" date="2014" name="Genome Announc.">
        <title>Draft Genome Sequence of Kocuria palustris PEL.</title>
        <authorList>
            <person name="Sharma G."/>
            <person name="Khatri I."/>
            <person name="Subramanian S."/>
        </authorList>
    </citation>
    <scope>NUCLEOTIDE SEQUENCE [LARGE SCALE GENOMIC DNA]</scope>
    <source>
        <strain evidence="2 3">PEL</strain>
    </source>
</reference>
<evidence type="ECO:0000256" key="1">
    <source>
        <dbReference type="SAM" id="Phobius"/>
    </source>
</evidence>
<proteinExistence type="predicted"/>
<sequence length="124" mass="13868">MTDQPRIAEPTAEDFMAAQASLQFQSLRSTHRRFVFPMTVFFLVWFFLYVLLSIYAPSFMGREVLGNVNLGVILGLLQFVTTFGITAAYVVFANKNLDSQAQDIRADLEAGDFASRSRSTGQEA</sequence>
<dbReference type="Proteomes" id="UP000009877">
    <property type="component" value="Unassembled WGS sequence"/>
</dbReference>
<dbReference type="STRING" id="71999.KPaMU14_08225"/>
<dbReference type="EMBL" id="ANHZ02000008">
    <property type="protein sequence ID" value="EME36789.1"/>
    <property type="molecule type" value="Genomic_DNA"/>
</dbReference>
<gene>
    <name evidence="2" type="ORF">C884_02396</name>
</gene>
<accession>M2YDU8</accession>
<keyword evidence="3" id="KW-1185">Reference proteome</keyword>
<dbReference type="PANTHER" id="PTHR38441">
    <property type="entry name" value="INTEGRAL MEMBRANE PROTEIN-RELATED"/>
    <property type="match status" value="1"/>
</dbReference>
<protein>
    <submittedName>
        <fullName evidence="2">Membrane protein</fullName>
    </submittedName>
</protein>
<evidence type="ECO:0000313" key="3">
    <source>
        <dbReference type="Proteomes" id="UP000009877"/>
    </source>
</evidence>
<keyword evidence="1" id="KW-0472">Membrane</keyword>
<keyword evidence="1" id="KW-0812">Transmembrane</keyword>
<feature type="transmembrane region" description="Helical" evidence="1">
    <location>
        <begin position="34"/>
        <end position="56"/>
    </location>
</feature>
<dbReference type="PANTHER" id="PTHR38441:SF1">
    <property type="entry name" value="MEMBRANE PROTEIN"/>
    <property type="match status" value="1"/>
</dbReference>